<proteinExistence type="predicted"/>
<dbReference type="PANTHER" id="PTHR33376:SF2">
    <property type="entry name" value="DICARBOXYLATE-BINDING PERIPLASMIC PROTEIN"/>
    <property type="match status" value="1"/>
</dbReference>
<dbReference type="CDD" id="cd13671">
    <property type="entry name" value="PBP2_TRAP_SBP_like_3"/>
    <property type="match status" value="1"/>
</dbReference>
<dbReference type="Pfam" id="PF03480">
    <property type="entry name" value="DctP"/>
    <property type="match status" value="1"/>
</dbReference>
<evidence type="ECO:0000256" key="1">
    <source>
        <dbReference type="ARBA" id="ARBA00022729"/>
    </source>
</evidence>
<dbReference type="NCBIfam" id="TIGR00787">
    <property type="entry name" value="dctP"/>
    <property type="match status" value="1"/>
</dbReference>
<evidence type="ECO:0000313" key="2">
    <source>
        <dbReference type="EMBL" id="MCV9389062.1"/>
    </source>
</evidence>
<comment type="caution">
    <text evidence="2">The sequence shown here is derived from an EMBL/GenBank/DDBJ whole genome shotgun (WGS) entry which is preliminary data.</text>
</comment>
<sequence>MKRLNILLALCMTVLIFSCKQEQKEKTLKLAHALNEQHPVHKGMMEMARILEEVSEGQLTMEIYANGQLGQERDLLELLQIGSLDMTKVSVGALENFVPEMKVLTLPYIFRDSAHTWSVLQGPIGKKLLAKGESYWLRGLCFYDAGSRSFYSKAKPILSPEDLSGMKIRVMNSQSAFDMVNALGGSPTPVSFGELYTALQQGVVDGAENNAPSFYTSRHYEVCKFYSIDEHSTIPDVLIASTYLWKKLNEQEREWLQEAADRSVFYQKEVWAESVQESLKKVTAAGVEIFYPEKSPFQAKVNGLYSAFDSKPELKELIDDIQNVGK</sequence>
<dbReference type="NCBIfam" id="NF037995">
    <property type="entry name" value="TRAP_S1"/>
    <property type="match status" value="1"/>
</dbReference>
<gene>
    <name evidence="2" type="ORF">N7U62_20485</name>
</gene>
<reference evidence="2 3" key="1">
    <citation type="submission" date="2022-10" db="EMBL/GenBank/DDBJ databases">
        <title>Comparative genomics and taxonomic characterization of three novel marine species of genus Reichenbachiella exhibiting antioxidant and polysaccharide degradation activities.</title>
        <authorList>
            <person name="Muhammad N."/>
            <person name="Lee Y.-J."/>
            <person name="Ko J."/>
            <person name="Kim S.-G."/>
        </authorList>
    </citation>
    <scope>NUCLEOTIDE SEQUENCE [LARGE SCALE GENOMIC DNA]</scope>
    <source>
        <strain evidence="2 3">ABR2-5</strain>
    </source>
</reference>
<keyword evidence="3" id="KW-1185">Reference proteome</keyword>
<dbReference type="Gene3D" id="3.40.190.170">
    <property type="entry name" value="Bacterial extracellular solute-binding protein, family 7"/>
    <property type="match status" value="1"/>
</dbReference>
<keyword evidence="1" id="KW-0732">Signal</keyword>
<dbReference type="InterPro" id="IPR038404">
    <property type="entry name" value="TRAP_DctP_sf"/>
</dbReference>
<dbReference type="PROSITE" id="PS51257">
    <property type="entry name" value="PROKAR_LIPOPROTEIN"/>
    <property type="match status" value="1"/>
</dbReference>
<accession>A0ABT3CZJ6</accession>
<protein>
    <submittedName>
        <fullName evidence="2">TRAP transporter substrate-binding protein</fullName>
    </submittedName>
</protein>
<dbReference type="InterPro" id="IPR018389">
    <property type="entry name" value="DctP_fam"/>
</dbReference>
<dbReference type="RefSeq" id="WP_264139975.1">
    <property type="nucleotide sequence ID" value="NZ_JAOYOD010000001.1"/>
</dbReference>
<dbReference type="PIRSF" id="PIRSF006470">
    <property type="entry name" value="DctB"/>
    <property type="match status" value="1"/>
</dbReference>
<dbReference type="EMBL" id="JAOYOD010000001">
    <property type="protein sequence ID" value="MCV9389062.1"/>
    <property type="molecule type" value="Genomic_DNA"/>
</dbReference>
<name>A0ABT3CZJ6_9BACT</name>
<evidence type="ECO:0000313" key="3">
    <source>
        <dbReference type="Proteomes" id="UP001300692"/>
    </source>
</evidence>
<dbReference type="InterPro" id="IPR004682">
    <property type="entry name" value="TRAP_DctP"/>
</dbReference>
<dbReference type="Proteomes" id="UP001300692">
    <property type="component" value="Unassembled WGS sequence"/>
</dbReference>
<dbReference type="PANTHER" id="PTHR33376">
    <property type="match status" value="1"/>
</dbReference>
<organism evidence="2 3">
    <name type="scientific">Reichenbachiella ulvae</name>
    <dbReference type="NCBI Taxonomy" id="2980104"/>
    <lineage>
        <taxon>Bacteria</taxon>
        <taxon>Pseudomonadati</taxon>
        <taxon>Bacteroidota</taxon>
        <taxon>Cytophagia</taxon>
        <taxon>Cytophagales</taxon>
        <taxon>Reichenbachiellaceae</taxon>
        <taxon>Reichenbachiella</taxon>
    </lineage>
</organism>